<comment type="similarity">
    <text evidence="2">Belongs to the ERT1/acuK family.</text>
</comment>
<evidence type="ECO:0000256" key="3">
    <source>
        <dbReference type="ARBA" id="ARBA00022432"/>
    </source>
</evidence>
<evidence type="ECO:0000256" key="1">
    <source>
        <dbReference type="ARBA" id="ARBA00004123"/>
    </source>
</evidence>
<dbReference type="PROSITE" id="PS50048">
    <property type="entry name" value="ZN2_CY6_FUNGAL_2"/>
    <property type="match status" value="1"/>
</dbReference>
<evidence type="ECO:0000256" key="5">
    <source>
        <dbReference type="ARBA" id="ARBA00022833"/>
    </source>
</evidence>
<dbReference type="CDD" id="cd00067">
    <property type="entry name" value="GAL4"/>
    <property type="match status" value="1"/>
</dbReference>
<sequence length="509" mass="55934">MTQSSTTASSGSLSDLNFGSFFGFDPLNHNGDSNSNSNNNIDLDDKRKKPSTFNTCIHCQKAQLTCDGSRPCQQCIKRDLATTCTDGSHRKEKQETFDQFTPATSYSQQDTSLGANFLDTSQLLNFSLADLGFGSETAGLEYGVIGNMLQTPLDLMSGATAVTSSSPSSASTSITTPTSMVGNGHMISTTSSATSMASTHSPHTTTTPAPAQHSHIDSMISSSSTSIAFNPAATTSASFSSNGPYSFSASMSPTKNMLLNRQQSHSNNWANTSSPPNEHHSHPHHLNGNMKRESVVSTSNNNNATPTSSSSRRKGSNGNTPEQVYNSVRKPFNYAEGFHYLIQYVKQRMGRDDLMRISRALALIRPSFLALIMNLTEEDLVFMEKCFQRTLLEYEKLISFSGTPTVVWRRTGEVCLAGKEFSLLTQWTKDALLGKKTYIYELMDNQSAVEYWEQFSRHAFDNTDKACIHSCILRTPQQRPVPCTFCFTIKRDIFDLPSVIVGNFLPILS</sequence>
<dbReference type="GO" id="GO:0008270">
    <property type="term" value="F:zinc ion binding"/>
    <property type="evidence" value="ECO:0007669"/>
    <property type="project" value="InterPro"/>
</dbReference>
<protein>
    <recommendedName>
        <fullName evidence="11">Zn(2)-C6 fungal-type domain-containing protein</fullName>
    </recommendedName>
</protein>
<keyword evidence="6" id="KW-0805">Transcription regulation</keyword>
<dbReference type="SMART" id="SM00066">
    <property type="entry name" value="GAL4"/>
    <property type="match status" value="1"/>
</dbReference>
<evidence type="ECO:0000256" key="2">
    <source>
        <dbReference type="ARBA" id="ARBA00010855"/>
    </source>
</evidence>
<dbReference type="Pfam" id="PF24990">
    <property type="entry name" value="PAS_13"/>
    <property type="match status" value="1"/>
</dbReference>
<dbReference type="GO" id="GO:0000977">
    <property type="term" value="F:RNA polymerase II transcription regulatory region sequence-specific DNA binding"/>
    <property type="evidence" value="ECO:0007669"/>
    <property type="project" value="TreeGrafter"/>
</dbReference>
<feature type="compositionally biased region" description="Low complexity" evidence="10">
    <location>
        <begin position="159"/>
        <end position="179"/>
    </location>
</feature>
<dbReference type="Proteomes" id="UP000193560">
    <property type="component" value="Unassembled WGS sequence"/>
</dbReference>
<dbReference type="GO" id="GO:0009267">
    <property type="term" value="P:cellular response to starvation"/>
    <property type="evidence" value="ECO:0007669"/>
    <property type="project" value="TreeGrafter"/>
</dbReference>
<dbReference type="PANTHER" id="PTHR47659:SF1">
    <property type="entry name" value="TRANSCRIPTION ACTIVATOR OF GLUCONEOGENESIS ERT1"/>
    <property type="match status" value="1"/>
</dbReference>
<dbReference type="GO" id="GO:0000981">
    <property type="term" value="F:DNA-binding transcription factor activity, RNA polymerase II-specific"/>
    <property type="evidence" value="ECO:0007669"/>
    <property type="project" value="InterPro"/>
</dbReference>
<evidence type="ECO:0000313" key="13">
    <source>
        <dbReference type="Proteomes" id="UP000193560"/>
    </source>
</evidence>
<keyword evidence="7" id="KW-0238">DNA-binding</keyword>
<dbReference type="PANTHER" id="PTHR47659">
    <property type="entry name" value="ZN(II)2CYS6 TRANSCRIPTION FACTOR (EUROFUNG)-RELATED"/>
    <property type="match status" value="1"/>
</dbReference>
<dbReference type="AlphaFoldDB" id="A0A1X2J0Z8"/>
<accession>A0A1X2J0Z8</accession>
<keyword evidence="8" id="KW-0804">Transcription</keyword>
<organism evidence="12 13">
    <name type="scientific">Absidia repens</name>
    <dbReference type="NCBI Taxonomy" id="90262"/>
    <lineage>
        <taxon>Eukaryota</taxon>
        <taxon>Fungi</taxon>
        <taxon>Fungi incertae sedis</taxon>
        <taxon>Mucoromycota</taxon>
        <taxon>Mucoromycotina</taxon>
        <taxon>Mucoromycetes</taxon>
        <taxon>Mucorales</taxon>
        <taxon>Cunninghamellaceae</taxon>
        <taxon>Absidia</taxon>
    </lineage>
</organism>
<dbReference type="InterPro" id="IPR056751">
    <property type="entry name" value="PAS_13"/>
</dbReference>
<keyword evidence="4" id="KW-0479">Metal-binding</keyword>
<name>A0A1X2J0Z8_9FUNG</name>
<evidence type="ECO:0000256" key="10">
    <source>
        <dbReference type="SAM" id="MobiDB-lite"/>
    </source>
</evidence>
<feature type="region of interest" description="Disordered" evidence="10">
    <location>
        <begin position="266"/>
        <end position="325"/>
    </location>
</feature>
<feature type="compositionally biased region" description="Low complexity" evidence="10">
    <location>
        <begin position="295"/>
        <end position="320"/>
    </location>
</feature>
<evidence type="ECO:0000256" key="8">
    <source>
        <dbReference type="ARBA" id="ARBA00023163"/>
    </source>
</evidence>
<evidence type="ECO:0000256" key="9">
    <source>
        <dbReference type="ARBA" id="ARBA00023242"/>
    </source>
</evidence>
<dbReference type="InterPro" id="IPR001138">
    <property type="entry name" value="Zn2Cys6_DnaBD"/>
</dbReference>
<dbReference type="InterPro" id="IPR050335">
    <property type="entry name" value="ERT1_acuK_gluconeogen_tf"/>
</dbReference>
<keyword evidence="9" id="KW-0539">Nucleus</keyword>
<proteinExistence type="inferred from homology"/>
<evidence type="ECO:0000256" key="4">
    <source>
        <dbReference type="ARBA" id="ARBA00022723"/>
    </source>
</evidence>
<feature type="compositionally biased region" description="Low complexity" evidence="10">
    <location>
        <begin position="188"/>
        <end position="219"/>
    </location>
</feature>
<dbReference type="SUPFAM" id="SSF57701">
    <property type="entry name" value="Zn2/Cys6 DNA-binding domain"/>
    <property type="match status" value="1"/>
</dbReference>
<keyword evidence="13" id="KW-1185">Reference proteome</keyword>
<dbReference type="GO" id="GO:0005634">
    <property type="term" value="C:nucleus"/>
    <property type="evidence" value="ECO:0007669"/>
    <property type="project" value="UniProtKB-SubCell"/>
</dbReference>
<keyword evidence="5" id="KW-0862">Zinc</keyword>
<keyword evidence="3" id="KW-0312">Gluconeogenesis</keyword>
<evidence type="ECO:0000256" key="7">
    <source>
        <dbReference type="ARBA" id="ARBA00023125"/>
    </source>
</evidence>
<dbReference type="EMBL" id="MCGE01000001">
    <property type="protein sequence ID" value="ORZ25539.1"/>
    <property type="molecule type" value="Genomic_DNA"/>
</dbReference>
<evidence type="ECO:0000313" key="12">
    <source>
        <dbReference type="EMBL" id="ORZ25539.1"/>
    </source>
</evidence>
<dbReference type="InterPro" id="IPR036864">
    <property type="entry name" value="Zn2-C6_fun-type_DNA-bd_sf"/>
</dbReference>
<feature type="domain" description="Zn(2)-C6 fungal-type" evidence="11">
    <location>
        <begin position="55"/>
        <end position="86"/>
    </location>
</feature>
<comment type="caution">
    <text evidence="12">The sequence shown here is derived from an EMBL/GenBank/DDBJ whole genome shotgun (WGS) entry which is preliminary data.</text>
</comment>
<dbReference type="STRING" id="90262.A0A1X2J0Z8"/>
<reference evidence="12 13" key="1">
    <citation type="submission" date="2016-07" db="EMBL/GenBank/DDBJ databases">
        <title>Pervasive Adenine N6-methylation of Active Genes in Fungi.</title>
        <authorList>
            <consortium name="DOE Joint Genome Institute"/>
            <person name="Mondo S.J."/>
            <person name="Dannebaum R.O."/>
            <person name="Kuo R.C."/>
            <person name="Labutti K."/>
            <person name="Haridas S."/>
            <person name="Kuo A."/>
            <person name="Salamov A."/>
            <person name="Ahrendt S.R."/>
            <person name="Lipzen A."/>
            <person name="Sullivan W."/>
            <person name="Andreopoulos W.B."/>
            <person name="Clum A."/>
            <person name="Lindquist E."/>
            <person name="Daum C."/>
            <person name="Ramamoorthy G.K."/>
            <person name="Gryganskyi A."/>
            <person name="Culley D."/>
            <person name="Magnuson J.K."/>
            <person name="James T.Y."/>
            <person name="O'Malley M.A."/>
            <person name="Stajich J.E."/>
            <person name="Spatafora J.W."/>
            <person name="Visel A."/>
            <person name="Grigoriev I.V."/>
        </authorList>
    </citation>
    <scope>NUCLEOTIDE SEQUENCE [LARGE SCALE GENOMIC DNA]</scope>
    <source>
        <strain evidence="12 13">NRRL 1336</strain>
    </source>
</reference>
<feature type="region of interest" description="Disordered" evidence="10">
    <location>
        <begin position="159"/>
        <end position="219"/>
    </location>
</feature>
<evidence type="ECO:0000259" key="11">
    <source>
        <dbReference type="PROSITE" id="PS50048"/>
    </source>
</evidence>
<gene>
    <name evidence="12" type="ORF">BCR42DRAFT_400373</name>
</gene>
<evidence type="ECO:0000256" key="6">
    <source>
        <dbReference type="ARBA" id="ARBA00023015"/>
    </source>
</evidence>
<comment type="subcellular location">
    <subcellularLocation>
        <location evidence="1">Nucleus</location>
    </subcellularLocation>
</comment>
<dbReference type="OrthoDB" id="2538135at2759"/>
<dbReference type="GO" id="GO:0006094">
    <property type="term" value="P:gluconeogenesis"/>
    <property type="evidence" value="ECO:0007669"/>
    <property type="project" value="UniProtKB-KW"/>
</dbReference>